<dbReference type="RefSeq" id="WP_072951052.1">
    <property type="nucleotide sequence ID" value="NZ_FRCT01000008.1"/>
</dbReference>
<keyword evidence="1" id="KW-0472">Membrane</keyword>
<keyword evidence="1" id="KW-1133">Transmembrane helix</keyword>
<gene>
    <name evidence="2" type="ORF">SAMN04487860_10851</name>
</gene>
<accession>A0A1M7KCV7</accession>
<dbReference type="EMBL" id="FRCT01000008">
    <property type="protein sequence ID" value="SHM63105.1"/>
    <property type="molecule type" value="Genomic_DNA"/>
</dbReference>
<dbReference type="OrthoDB" id="1820025at2"/>
<feature type="transmembrane region" description="Helical" evidence="1">
    <location>
        <begin position="52"/>
        <end position="71"/>
    </location>
</feature>
<evidence type="ECO:0000313" key="2">
    <source>
        <dbReference type="EMBL" id="SHM63105.1"/>
    </source>
</evidence>
<proteinExistence type="predicted"/>
<reference evidence="2 3" key="1">
    <citation type="submission" date="2016-11" db="EMBL/GenBank/DDBJ databases">
        <authorList>
            <person name="Jaros S."/>
            <person name="Januszkiewicz K."/>
            <person name="Wedrychowicz H."/>
        </authorList>
    </citation>
    <scope>NUCLEOTIDE SEQUENCE [LARGE SCALE GENOMIC DNA]</scope>
    <source>
        <strain evidence="2 3">Y1</strain>
    </source>
</reference>
<name>A0A1M7KCV7_RUMFL</name>
<feature type="transmembrane region" description="Helical" evidence="1">
    <location>
        <begin position="26"/>
        <end position="46"/>
    </location>
</feature>
<sequence>MTVCRLDDADRIDATYQQKMSGGTGITIILSVLILFVGLVVYGFIALSDNDINPLFILILIPVLIGLILVLRTIRKIKNTGYFMAYVIDESDIYQIDILKACTNDTLFGSQYSFLVGGSLARANRIIKNLKKLPSTSYVEEFVCNRQVAEYSGSVIDKVFSINEGKEFLTVKAQLTVVNKNSALVPTRKKTLYIPRTFTNIDTLRSRLEYLM</sequence>
<dbReference type="Proteomes" id="UP000184394">
    <property type="component" value="Unassembled WGS sequence"/>
</dbReference>
<dbReference type="AlphaFoldDB" id="A0A1M7KCV7"/>
<organism evidence="2 3">
    <name type="scientific">Ruminococcus flavefaciens</name>
    <dbReference type="NCBI Taxonomy" id="1265"/>
    <lineage>
        <taxon>Bacteria</taxon>
        <taxon>Bacillati</taxon>
        <taxon>Bacillota</taxon>
        <taxon>Clostridia</taxon>
        <taxon>Eubacteriales</taxon>
        <taxon>Oscillospiraceae</taxon>
        <taxon>Ruminococcus</taxon>
    </lineage>
</organism>
<evidence type="ECO:0000313" key="3">
    <source>
        <dbReference type="Proteomes" id="UP000184394"/>
    </source>
</evidence>
<protein>
    <submittedName>
        <fullName evidence="2">Uncharacterized protein</fullName>
    </submittedName>
</protein>
<keyword evidence="1" id="KW-0812">Transmembrane</keyword>
<evidence type="ECO:0000256" key="1">
    <source>
        <dbReference type="SAM" id="Phobius"/>
    </source>
</evidence>